<dbReference type="Proteomes" id="UP000053236">
    <property type="component" value="Unassembled WGS sequence"/>
</dbReference>
<gene>
    <name evidence="4" type="ORF">L915_10884</name>
</gene>
<dbReference type="EMBL" id="KI686883">
    <property type="protein sequence ID" value="ETK84105.1"/>
    <property type="molecule type" value="Genomic_DNA"/>
</dbReference>
<accession>W2GP52</accession>
<evidence type="ECO:0000259" key="3">
    <source>
        <dbReference type="Pfam" id="PF13359"/>
    </source>
</evidence>
<evidence type="ECO:0000256" key="1">
    <source>
        <dbReference type="ARBA" id="ARBA00001968"/>
    </source>
</evidence>
<dbReference type="AlphaFoldDB" id="W2GP52"/>
<proteinExistence type="predicted"/>
<dbReference type="VEuPathDB" id="FungiDB:PPTG_22447"/>
<name>W2GP52_PHYNI</name>
<comment type="cofactor">
    <cofactor evidence="1">
        <name>a divalent metal cation</name>
        <dbReference type="ChEBI" id="CHEBI:60240"/>
    </cofactor>
</comment>
<feature type="domain" description="DDE Tnp4" evidence="3">
    <location>
        <begin position="8"/>
        <end position="98"/>
    </location>
</feature>
<reference evidence="4" key="1">
    <citation type="submission" date="2013-11" db="EMBL/GenBank/DDBJ databases">
        <title>The Genome Sequence of Phytophthora parasitica CJ02B3.</title>
        <authorList>
            <consortium name="The Broad Institute Genomics Platform"/>
            <person name="Russ C."/>
            <person name="Tyler B."/>
            <person name="Panabieres F."/>
            <person name="Shan W."/>
            <person name="Tripathy S."/>
            <person name="Grunwald N."/>
            <person name="Machado M."/>
            <person name="Johnson C.S."/>
            <person name="Arredondo F."/>
            <person name="Hong C."/>
            <person name="Coffey M."/>
            <person name="Young S.K."/>
            <person name="Zeng Q."/>
            <person name="Gargeya S."/>
            <person name="Fitzgerald M."/>
            <person name="Abouelleil A."/>
            <person name="Alvarado L."/>
            <person name="Chapman S.B."/>
            <person name="Gainer-Dewar J."/>
            <person name="Goldberg J."/>
            <person name="Griggs A."/>
            <person name="Gujja S."/>
            <person name="Hansen M."/>
            <person name="Howarth C."/>
            <person name="Imamovic A."/>
            <person name="Ireland A."/>
            <person name="Larimer J."/>
            <person name="McCowan C."/>
            <person name="Murphy C."/>
            <person name="Pearson M."/>
            <person name="Poon T.W."/>
            <person name="Priest M."/>
            <person name="Roberts A."/>
            <person name="Saif S."/>
            <person name="Shea T."/>
            <person name="Sykes S."/>
            <person name="Wortman J."/>
            <person name="Nusbaum C."/>
            <person name="Birren B."/>
        </authorList>
    </citation>
    <scope>NUCLEOTIDE SEQUENCE [LARGE SCALE GENOMIC DNA]</scope>
    <source>
        <strain evidence="4">CJ02B3</strain>
    </source>
</reference>
<organism evidence="4">
    <name type="scientific">Phytophthora nicotianae</name>
    <name type="common">Potato buckeye rot agent</name>
    <name type="synonym">Phytophthora parasitica</name>
    <dbReference type="NCBI Taxonomy" id="4792"/>
    <lineage>
        <taxon>Eukaryota</taxon>
        <taxon>Sar</taxon>
        <taxon>Stramenopiles</taxon>
        <taxon>Oomycota</taxon>
        <taxon>Peronosporomycetes</taxon>
        <taxon>Peronosporales</taxon>
        <taxon>Peronosporaceae</taxon>
        <taxon>Phytophthora</taxon>
    </lineage>
</organism>
<protein>
    <recommendedName>
        <fullName evidence="3">DDE Tnp4 domain-containing protein</fullName>
    </recommendedName>
</protein>
<keyword evidence="2" id="KW-0479">Metal-binding</keyword>
<dbReference type="InterPro" id="IPR027806">
    <property type="entry name" value="HARBI1_dom"/>
</dbReference>
<evidence type="ECO:0000256" key="2">
    <source>
        <dbReference type="ARBA" id="ARBA00022723"/>
    </source>
</evidence>
<evidence type="ECO:0000313" key="4">
    <source>
        <dbReference type="EMBL" id="ETK84105.1"/>
    </source>
</evidence>
<dbReference type="GO" id="GO:0046872">
    <property type="term" value="F:metal ion binding"/>
    <property type="evidence" value="ECO:0007669"/>
    <property type="project" value="UniProtKB-KW"/>
</dbReference>
<dbReference type="Pfam" id="PF13359">
    <property type="entry name" value="DDE_Tnp_4"/>
    <property type="match status" value="1"/>
</dbReference>
<feature type="non-terminal residue" evidence="4">
    <location>
        <position position="99"/>
    </location>
</feature>
<sequence>MEAATGTEKKRYSMSMQVVCDSDKRIIAVHCGCPVSCADSNVFKRMELYREGLRYFDGGEYRLSDSAYPLMQTVLPAYKSPQADIPDNKAFNNYLAMSR</sequence>